<proteinExistence type="predicted"/>
<protein>
    <submittedName>
        <fullName evidence="2">Uncharacterized protein</fullName>
    </submittedName>
</protein>
<name>A0A1H8GXY1_9BACL</name>
<dbReference type="EMBL" id="FODH01000001">
    <property type="protein sequence ID" value="SEN48715.1"/>
    <property type="molecule type" value="Genomic_DNA"/>
</dbReference>
<dbReference type="Proteomes" id="UP000683429">
    <property type="component" value="Chromosome"/>
</dbReference>
<gene>
    <name evidence="1" type="ORF">KP014_20930</name>
    <name evidence="2" type="ORF">SAMN04487895_101680</name>
</gene>
<keyword evidence="4" id="KW-1185">Reference proteome</keyword>
<dbReference type="STRING" id="1333845.SAMN04487895_101680"/>
<sequence>MFEVSIIEKICGKLSVNRYKFEKEGDMKLFIEMCKSDKGIIMIHTKEVA</sequence>
<reference evidence="2 3" key="1">
    <citation type="submission" date="2016-10" db="EMBL/GenBank/DDBJ databases">
        <authorList>
            <person name="de Groot N.N."/>
        </authorList>
    </citation>
    <scope>NUCLEOTIDE SEQUENCE [LARGE SCALE GENOMIC DNA]</scope>
    <source>
        <strain evidence="2 3">CGMCC 1.10238</strain>
    </source>
</reference>
<dbReference type="Proteomes" id="UP000198809">
    <property type="component" value="Unassembled WGS sequence"/>
</dbReference>
<evidence type="ECO:0000313" key="2">
    <source>
        <dbReference type="EMBL" id="SEN48715.1"/>
    </source>
</evidence>
<dbReference type="EMBL" id="CP076607">
    <property type="protein sequence ID" value="QWU14374.1"/>
    <property type="molecule type" value="Genomic_DNA"/>
</dbReference>
<dbReference type="AlphaFoldDB" id="A0A1H8GXY1"/>
<dbReference type="RefSeq" id="WP_175491763.1">
    <property type="nucleotide sequence ID" value="NZ_CP076607.1"/>
</dbReference>
<accession>A0A1H8GXY1</accession>
<organism evidence="2 3">
    <name type="scientific">Paenibacillus sophorae</name>
    <dbReference type="NCBI Taxonomy" id="1333845"/>
    <lineage>
        <taxon>Bacteria</taxon>
        <taxon>Bacillati</taxon>
        <taxon>Bacillota</taxon>
        <taxon>Bacilli</taxon>
        <taxon>Bacillales</taxon>
        <taxon>Paenibacillaceae</taxon>
        <taxon>Paenibacillus</taxon>
    </lineage>
</organism>
<evidence type="ECO:0000313" key="4">
    <source>
        <dbReference type="Proteomes" id="UP000683429"/>
    </source>
</evidence>
<evidence type="ECO:0000313" key="1">
    <source>
        <dbReference type="EMBL" id="QWU14374.1"/>
    </source>
</evidence>
<evidence type="ECO:0000313" key="3">
    <source>
        <dbReference type="Proteomes" id="UP000198809"/>
    </source>
</evidence>
<reference evidence="1 4" key="2">
    <citation type="submission" date="2021-06" db="EMBL/GenBank/DDBJ databases">
        <title>Whole genome sequence of Paenibacillus sophorae DSM23020 for comparative genomics.</title>
        <authorList>
            <person name="Kim M.-J."/>
            <person name="Lee G."/>
            <person name="Shin J.-H."/>
        </authorList>
    </citation>
    <scope>NUCLEOTIDE SEQUENCE [LARGE SCALE GENOMIC DNA]</scope>
    <source>
        <strain evidence="1 4">DSM 23020</strain>
    </source>
</reference>